<dbReference type="AlphaFoldDB" id="A0A6N2WCU8"/>
<evidence type="ECO:0000313" key="3">
    <source>
        <dbReference type="EMBL" id="VYT38831.1"/>
    </source>
</evidence>
<feature type="transmembrane region" description="Helical" evidence="1">
    <location>
        <begin position="92"/>
        <end position="115"/>
    </location>
</feature>
<evidence type="ECO:0000259" key="2">
    <source>
        <dbReference type="SMART" id="SM00421"/>
    </source>
</evidence>
<gene>
    <name evidence="3" type="ORF">BILFYP9_03235</name>
</gene>
<dbReference type="EMBL" id="CACRSU010000040">
    <property type="protein sequence ID" value="VYT38831.1"/>
    <property type="molecule type" value="Genomic_DNA"/>
</dbReference>
<feature type="transmembrane region" description="Helical" evidence="1">
    <location>
        <begin position="60"/>
        <end position="80"/>
    </location>
</feature>
<protein>
    <submittedName>
        <fullName evidence="3">Bacterial regulatory proteins, luxR family</fullName>
    </submittedName>
</protein>
<dbReference type="GO" id="GO:0006355">
    <property type="term" value="P:regulation of DNA-templated transcription"/>
    <property type="evidence" value="ECO:0007669"/>
    <property type="project" value="InterPro"/>
</dbReference>
<dbReference type="SUPFAM" id="SSF46894">
    <property type="entry name" value="C-terminal effector domain of the bipartite response regulators"/>
    <property type="match status" value="1"/>
</dbReference>
<name>A0A6N2WCU8_9BACE</name>
<keyword evidence="1" id="KW-0472">Membrane</keyword>
<keyword evidence="1" id="KW-1133">Transmembrane helix</keyword>
<evidence type="ECO:0000256" key="1">
    <source>
        <dbReference type="SAM" id="Phobius"/>
    </source>
</evidence>
<dbReference type="Gene3D" id="1.10.10.10">
    <property type="entry name" value="Winged helix-like DNA-binding domain superfamily/Winged helix DNA-binding domain"/>
    <property type="match status" value="1"/>
</dbReference>
<reference evidence="3" key="1">
    <citation type="submission" date="2019-11" db="EMBL/GenBank/DDBJ databases">
        <authorList>
            <person name="Feng L."/>
        </authorList>
    </citation>
    <scope>NUCLEOTIDE SEQUENCE</scope>
    <source>
        <strain evidence="3">BintestinalisLFYP9</strain>
    </source>
</reference>
<sequence>MKISTKAASFLSSIKTQTYDKKEREMIITYQQKRVFHLSLLMLVLCAPIYIYSVPFPNEQFYYINSVLFLFIIMCTLAYFKKRVNLTTTFSIILIAIHIEIFIEIIYCSICSGYEYSYQRALIMSNITISLLFTMLSICAYMSNISILLSSLTIASYTICTLITDEPFLYSYLPLIIIIYTMIPLLGRSLHSNISSLLKSSNLLKEEEEMLLKRLQMKKEELFAFAELLSENNPEEKTSSLLNIIGEQSKENLFTALAAYQKKEKSKLDTIRRIYPNLSPSELNICRLILQDKTVSQICELLHRSSGNITSQRANIRAKLGLKKSDNLKEALQERMRLYEEENTGKRTFQPCVRDCRVKPTAFRRGLET</sequence>
<keyword evidence="1" id="KW-0812">Transmembrane</keyword>
<dbReference type="SMART" id="SM00421">
    <property type="entry name" value="HTH_LUXR"/>
    <property type="match status" value="1"/>
</dbReference>
<feature type="transmembrane region" description="Helical" evidence="1">
    <location>
        <begin position="35"/>
        <end position="54"/>
    </location>
</feature>
<proteinExistence type="predicted"/>
<organism evidence="3">
    <name type="scientific">Bacteroides intestinalis</name>
    <dbReference type="NCBI Taxonomy" id="329854"/>
    <lineage>
        <taxon>Bacteria</taxon>
        <taxon>Pseudomonadati</taxon>
        <taxon>Bacteroidota</taxon>
        <taxon>Bacteroidia</taxon>
        <taxon>Bacteroidales</taxon>
        <taxon>Bacteroidaceae</taxon>
        <taxon>Bacteroides</taxon>
    </lineage>
</organism>
<feature type="transmembrane region" description="Helical" evidence="1">
    <location>
        <begin position="121"/>
        <end position="140"/>
    </location>
</feature>
<feature type="domain" description="HTH luxR-type" evidence="2">
    <location>
        <begin position="275"/>
        <end position="335"/>
    </location>
</feature>
<feature type="transmembrane region" description="Helical" evidence="1">
    <location>
        <begin position="170"/>
        <end position="190"/>
    </location>
</feature>
<dbReference type="InterPro" id="IPR016032">
    <property type="entry name" value="Sig_transdc_resp-reg_C-effctor"/>
</dbReference>
<dbReference type="InterPro" id="IPR000792">
    <property type="entry name" value="Tscrpt_reg_LuxR_C"/>
</dbReference>
<accession>A0A6N2WCU8</accession>
<dbReference type="InterPro" id="IPR036388">
    <property type="entry name" value="WH-like_DNA-bd_sf"/>
</dbReference>
<dbReference type="GO" id="GO:0003677">
    <property type="term" value="F:DNA binding"/>
    <property type="evidence" value="ECO:0007669"/>
    <property type="project" value="InterPro"/>
</dbReference>